<evidence type="ECO:0000256" key="6">
    <source>
        <dbReference type="ARBA" id="ARBA00022822"/>
    </source>
</evidence>
<dbReference type="PROSITE" id="PS00168">
    <property type="entry name" value="TRP_SYNTHASE_BETA"/>
    <property type="match status" value="1"/>
</dbReference>
<keyword evidence="5 11" id="KW-0028">Amino-acid biosynthesis</keyword>
<keyword evidence="9 11" id="KW-0456">Lyase</keyword>
<dbReference type="InterPro" id="IPR001926">
    <property type="entry name" value="TrpB-like_PALP"/>
</dbReference>
<protein>
    <recommendedName>
        <fullName evidence="11">Tryptophan synthase beta chain</fullName>
        <ecNumber evidence="11">4.2.1.20</ecNumber>
    </recommendedName>
</protein>
<dbReference type="PIRSF" id="PIRSF001413">
    <property type="entry name" value="Trp_syn_beta"/>
    <property type="match status" value="1"/>
</dbReference>
<evidence type="ECO:0000256" key="11">
    <source>
        <dbReference type="HAMAP-Rule" id="MF_00133"/>
    </source>
</evidence>
<dbReference type="AlphaFoldDB" id="A0A0H3AB65"/>
<dbReference type="EMBL" id="CP000527">
    <property type="protein sequence ID" value="ABM29887.1"/>
    <property type="molecule type" value="Genomic_DNA"/>
</dbReference>
<gene>
    <name evidence="11" type="primary">trpB</name>
    <name evidence="13" type="ordered locus">Dvul_2876</name>
</gene>
<dbReference type="UniPathway" id="UPA00035">
    <property type="reaction ID" value="UER00044"/>
</dbReference>
<evidence type="ECO:0000313" key="13">
    <source>
        <dbReference type="EMBL" id="ABM29887.1"/>
    </source>
</evidence>
<reference evidence="14" key="1">
    <citation type="journal article" date="2009" name="Environ. Microbiol.">
        <title>Contribution of mobile genetic elements to Desulfovibrio vulgaris genome plasticity.</title>
        <authorList>
            <person name="Walker C.B."/>
            <person name="Stolyar S."/>
            <person name="Chivian D."/>
            <person name="Pinel N."/>
            <person name="Gabster J.A."/>
            <person name="Dehal P.S."/>
            <person name="He Z."/>
            <person name="Yang Z.K."/>
            <person name="Yen H.C."/>
            <person name="Zhou J."/>
            <person name="Wall J.D."/>
            <person name="Hazen T.C."/>
            <person name="Arkin A.P."/>
            <person name="Stahl D.A."/>
        </authorList>
    </citation>
    <scope>NUCLEOTIDE SEQUENCE [LARGE SCALE GENOMIC DNA]</scope>
    <source>
        <strain evidence="14">DP4</strain>
    </source>
</reference>
<dbReference type="HOGENOM" id="CLU_016734_3_1_7"/>
<evidence type="ECO:0000256" key="5">
    <source>
        <dbReference type="ARBA" id="ARBA00022605"/>
    </source>
</evidence>
<dbReference type="CDD" id="cd06446">
    <property type="entry name" value="Trp-synth_B"/>
    <property type="match status" value="1"/>
</dbReference>
<dbReference type="SUPFAM" id="SSF53686">
    <property type="entry name" value="Tryptophan synthase beta subunit-like PLP-dependent enzymes"/>
    <property type="match status" value="1"/>
</dbReference>
<keyword evidence="8 11" id="KW-0057">Aromatic amino acid biosynthesis</keyword>
<comment type="function">
    <text evidence="11">The beta subunit is responsible for the synthesis of L-tryptophan from indole and L-serine.</text>
</comment>
<sequence length="414" mass="44392">MTATATTLHRPDTSTGFFGAYGGQFVPDQLKPILDDLAATFDACKDDPSFIEEFTYYLTRYSGRATPLFLCSNLTERLGGARIYLKREDLNHLGAHKVNNTIGQILLAKRMGKKKVIAETGAGQHGVATAATAALMGMQCTIYMGAEDMERQKLNVFRMRMMGAEVVPAMSGQRTLKEAVDEALAAWVQDANETFYLLGSAVGPHPYPAIVRHFQSVIGREARAQILEAEGRLPDCCIACVGGGSNAIGLFAEFVPDTSVRLIGVEPAGRGLTYGDHAATLCLGEPGVLHGFYSYMLKDDKGEAAAVYSISAGLDYPGVGPEHSHLKDMNRAEYVSVTDVEAVDAFFTLSRAEGIIPALESSHALAHAMKMAPAMPKDAIIVVNLSGRGDKDVAQIEEMVSNGLVTPPAMVRGL</sequence>
<feature type="modified residue" description="N6-(pyridoxal phosphate)lysine" evidence="11">
    <location>
        <position position="97"/>
    </location>
</feature>
<dbReference type="FunFam" id="3.40.50.1100:FF:000004">
    <property type="entry name" value="Tryptophan synthase beta chain"/>
    <property type="match status" value="1"/>
</dbReference>
<comment type="cofactor">
    <cofactor evidence="1 11">
        <name>pyridoxal 5'-phosphate</name>
        <dbReference type="ChEBI" id="CHEBI:597326"/>
    </cofactor>
</comment>
<dbReference type="RefSeq" id="WP_011793143.1">
    <property type="nucleotide sequence ID" value="NC_008751.1"/>
</dbReference>
<dbReference type="Gene3D" id="3.40.50.1100">
    <property type="match status" value="2"/>
</dbReference>
<dbReference type="HAMAP" id="MF_00133">
    <property type="entry name" value="Trp_synth_beta"/>
    <property type="match status" value="1"/>
</dbReference>
<comment type="subunit">
    <text evidence="4 11">Tetramer of two alpha and two beta chains.</text>
</comment>
<evidence type="ECO:0000256" key="9">
    <source>
        <dbReference type="ARBA" id="ARBA00023239"/>
    </source>
</evidence>
<dbReference type="PANTHER" id="PTHR48077">
    <property type="entry name" value="TRYPTOPHAN SYNTHASE-RELATED"/>
    <property type="match status" value="1"/>
</dbReference>
<name>A0A0H3AB65_NITV4</name>
<evidence type="ECO:0000256" key="7">
    <source>
        <dbReference type="ARBA" id="ARBA00022898"/>
    </source>
</evidence>
<dbReference type="Pfam" id="PF00291">
    <property type="entry name" value="PALP"/>
    <property type="match status" value="1"/>
</dbReference>
<evidence type="ECO:0000256" key="4">
    <source>
        <dbReference type="ARBA" id="ARBA00011270"/>
    </source>
</evidence>
<evidence type="ECO:0000256" key="10">
    <source>
        <dbReference type="ARBA" id="ARBA00049047"/>
    </source>
</evidence>
<dbReference type="InterPro" id="IPR023026">
    <property type="entry name" value="Trp_synth_beta/beta-like"/>
</dbReference>
<dbReference type="KEGG" id="dvl:Dvul_2876"/>
<feature type="domain" description="Tryptophan synthase beta chain-like PALP" evidence="12">
    <location>
        <begin position="63"/>
        <end position="387"/>
    </location>
</feature>
<evidence type="ECO:0000313" key="14">
    <source>
        <dbReference type="Proteomes" id="UP000009173"/>
    </source>
</evidence>
<evidence type="ECO:0000256" key="3">
    <source>
        <dbReference type="ARBA" id="ARBA00009982"/>
    </source>
</evidence>
<organism evidence="13 14">
    <name type="scientific">Nitratidesulfovibrio vulgaris (strain DP4)</name>
    <name type="common">Desulfovibrio vulgaris</name>
    <dbReference type="NCBI Taxonomy" id="391774"/>
    <lineage>
        <taxon>Bacteria</taxon>
        <taxon>Pseudomonadati</taxon>
        <taxon>Thermodesulfobacteriota</taxon>
        <taxon>Desulfovibrionia</taxon>
        <taxon>Desulfovibrionales</taxon>
        <taxon>Desulfovibrionaceae</taxon>
        <taxon>Nitratidesulfovibrio</taxon>
    </lineage>
</organism>
<evidence type="ECO:0000256" key="1">
    <source>
        <dbReference type="ARBA" id="ARBA00001933"/>
    </source>
</evidence>
<comment type="similarity">
    <text evidence="3 11">Belongs to the TrpB family.</text>
</comment>
<evidence type="ECO:0000259" key="12">
    <source>
        <dbReference type="Pfam" id="PF00291"/>
    </source>
</evidence>
<dbReference type="InterPro" id="IPR006653">
    <property type="entry name" value="Trp_synth_b_CS"/>
</dbReference>
<keyword evidence="6 11" id="KW-0822">Tryptophan biosynthesis</keyword>
<dbReference type="InterPro" id="IPR006654">
    <property type="entry name" value="Trp_synth_beta"/>
</dbReference>
<dbReference type="InterPro" id="IPR036052">
    <property type="entry name" value="TrpB-like_PALP_sf"/>
</dbReference>
<dbReference type="GO" id="GO:0005737">
    <property type="term" value="C:cytoplasm"/>
    <property type="evidence" value="ECO:0007669"/>
    <property type="project" value="TreeGrafter"/>
</dbReference>
<dbReference type="PANTHER" id="PTHR48077:SF3">
    <property type="entry name" value="TRYPTOPHAN SYNTHASE"/>
    <property type="match status" value="1"/>
</dbReference>
<evidence type="ECO:0000256" key="2">
    <source>
        <dbReference type="ARBA" id="ARBA00004733"/>
    </source>
</evidence>
<dbReference type="FunFam" id="3.40.50.1100:FF:000001">
    <property type="entry name" value="Tryptophan synthase beta chain"/>
    <property type="match status" value="1"/>
</dbReference>
<dbReference type="EC" id="4.2.1.20" evidence="11"/>
<keyword evidence="7 11" id="KW-0663">Pyridoxal phosphate</keyword>
<dbReference type="Proteomes" id="UP000009173">
    <property type="component" value="Chromosome"/>
</dbReference>
<accession>A0A0H3AB65</accession>
<evidence type="ECO:0000256" key="8">
    <source>
        <dbReference type="ARBA" id="ARBA00023141"/>
    </source>
</evidence>
<comment type="catalytic activity">
    <reaction evidence="10 11">
        <text>(1S,2R)-1-C-(indol-3-yl)glycerol 3-phosphate + L-serine = D-glyceraldehyde 3-phosphate + L-tryptophan + H2O</text>
        <dbReference type="Rhea" id="RHEA:10532"/>
        <dbReference type="ChEBI" id="CHEBI:15377"/>
        <dbReference type="ChEBI" id="CHEBI:33384"/>
        <dbReference type="ChEBI" id="CHEBI:57912"/>
        <dbReference type="ChEBI" id="CHEBI:58866"/>
        <dbReference type="ChEBI" id="CHEBI:59776"/>
        <dbReference type="EC" id="4.2.1.20"/>
    </reaction>
</comment>
<proteinExistence type="inferred from homology"/>
<dbReference type="GO" id="GO:0004834">
    <property type="term" value="F:tryptophan synthase activity"/>
    <property type="evidence" value="ECO:0007669"/>
    <property type="project" value="UniProtKB-UniRule"/>
</dbReference>
<comment type="pathway">
    <text evidence="2 11">Amino-acid biosynthesis; L-tryptophan biosynthesis; L-tryptophan from chorismate: step 5/5.</text>
</comment>
<dbReference type="NCBIfam" id="TIGR00263">
    <property type="entry name" value="trpB"/>
    <property type="match status" value="1"/>
</dbReference>